<dbReference type="Proteomes" id="UP000324748">
    <property type="component" value="Unassembled WGS sequence"/>
</dbReference>
<feature type="region of interest" description="Disordered" evidence="1">
    <location>
        <begin position="350"/>
        <end position="393"/>
    </location>
</feature>
<dbReference type="Proteomes" id="UP000325313">
    <property type="component" value="Unassembled WGS sequence"/>
</dbReference>
<evidence type="ECO:0000313" key="5">
    <source>
        <dbReference type="Proteomes" id="UP000325313"/>
    </source>
</evidence>
<comment type="caution">
    <text evidence="2">The sequence shown here is derived from an EMBL/GenBank/DDBJ whole genome shotgun (WGS) entry which is preliminary data.</text>
</comment>
<organism evidence="2 5">
    <name type="scientific">Puccinia graminis f. sp. tritici</name>
    <dbReference type="NCBI Taxonomy" id="56615"/>
    <lineage>
        <taxon>Eukaryota</taxon>
        <taxon>Fungi</taxon>
        <taxon>Dikarya</taxon>
        <taxon>Basidiomycota</taxon>
        <taxon>Pucciniomycotina</taxon>
        <taxon>Pucciniomycetes</taxon>
        <taxon>Pucciniales</taxon>
        <taxon>Pucciniaceae</taxon>
        <taxon>Puccinia</taxon>
    </lineage>
</organism>
<sequence length="536" mass="59566">MSSRPNDRPVSPSRQAAYEWLQNQMNEDGTFGRDCPSIPGPHIPVLFDGTAHLTETASTESRPILTQSSTSDQPVEIQTPGVSVSGVGSADGNKSFPVYVEFTLYVPGEEASRSPKKRRNITVPSKTPIPTTDKIQSENEKIVIIWKVIDKDLDAFKAEVIRGIKSEEDKFLGFFVERQENARNIFWNVVIPFGGAFAGNHKRRLDSVETFKDFLLVAEGTSETRKIVCRLVQKDPKDIAKKQSVYKQLEKNHTDSSADVNDPVLVPSPSAMNTAALSQLLQEIFLVHSPSEEHSGSAETSVYINPENSDEYFLITMRKAYAWAKAIQANSKEVTVLVPPKSPLFQFKNKTDKSEQANPPNYPNNSQPQQANPPNYPNNSQPQPFYPNQNQAMNPYGMMQMPYQLPAMPYGNYSPAFGNPNQANPSSFYPQASTSAVQIPPSESNVIPPSPPPFEDTTDLSDYLKFARVNADSEEINNGLSKLGITHWSMFEVVSADELVTSGVPLIPARCLIRSVKTYPTHLKNLKKARFLPDIE</sequence>
<name>A0A5B0NIR8_PUCGR</name>
<dbReference type="EMBL" id="VSWC01000040">
    <property type="protein sequence ID" value="KAA1105415.1"/>
    <property type="molecule type" value="Genomic_DNA"/>
</dbReference>
<gene>
    <name evidence="3" type="ORF">PGT21_006616</name>
    <name evidence="2" type="ORF">PGTUg99_027231</name>
</gene>
<feature type="region of interest" description="Disordered" evidence="1">
    <location>
        <begin position="1"/>
        <end position="43"/>
    </location>
</feature>
<evidence type="ECO:0000256" key="1">
    <source>
        <dbReference type="SAM" id="MobiDB-lite"/>
    </source>
</evidence>
<feature type="compositionally biased region" description="Polar residues" evidence="1">
    <location>
        <begin position="55"/>
        <end position="73"/>
    </location>
</feature>
<feature type="region of interest" description="Disordered" evidence="1">
    <location>
        <begin position="113"/>
        <end position="132"/>
    </location>
</feature>
<accession>A0A5B0NIR8</accession>
<feature type="compositionally biased region" description="Polar residues" evidence="1">
    <location>
        <begin position="122"/>
        <end position="132"/>
    </location>
</feature>
<dbReference type="OrthoDB" id="2501476at2759"/>
<protein>
    <submittedName>
        <fullName evidence="2">Uncharacterized protein</fullName>
    </submittedName>
</protein>
<evidence type="ECO:0000313" key="4">
    <source>
        <dbReference type="Proteomes" id="UP000324748"/>
    </source>
</evidence>
<keyword evidence="4" id="KW-1185">Reference proteome</keyword>
<dbReference type="EMBL" id="VDEP01000406">
    <property type="protein sequence ID" value="KAA1088424.1"/>
    <property type="molecule type" value="Genomic_DNA"/>
</dbReference>
<feature type="compositionally biased region" description="Low complexity" evidence="1">
    <location>
        <begin position="356"/>
        <end position="392"/>
    </location>
</feature>
<reference evidence="4 5" key="1">
    <citation type="submission" date="2019-05" db="EMBL/GenBank/DDBJ databases">
        <title>Emergence of the Ug99 lineage of the wheat stem rust pathogen through somatic hybridization.</title>
        <authorList>
            <person name="Li F."/>
            <person name="Upadhyaya N.M."/>
            <person name="Sperschneider J."/>
            <person name="Matny O."/>
            <person name="Nguyen-Phuc H."/>
            <person name="Mago R."/>
            <person name="Raley C."/>
            <person name="Miller M.E."/>
            <person name="Silverstein K.A.T."/>
            <person name="Henningsen E."/>
            <person name="Hirsch C.D."/>
            <person name="Visser B."/>
            <person name="Pretorius Z.A."/>
            <person name="Steffenson B.J."/>
            <person name="Schwessinger B."/>
            <person name="Dodds P.N."/>
            <person name="Figueroa M."/>
        </authorList>
    </citation>
    <scope>NUCLEOTIDE SEQUENCE [LARGE SCALE GENOMIC DNA]</scope>
    <source>
        <strain evidence="3">21-0</strain>
        <strain evidence="2 5">Ug99</strain>
    </source>
</reference>
<evidence type="ECO:0000313" key="3">
    <source>
        <dbReference type="EMBL" id="KAA1105415.1"/>
    </source>
</evidence>
<proteinExistence type="predicted"/>
<feature type="region of interest" description="Disordered" evidence="1">
    <location>
        <begin position="55"/>
        <end position="88"/>
    </location>
</feature>
<evidence type="ECO:0000313" key="2">
    <source>
        <dbReference type="EMBL" id="KAA1088424.1"/>
    </source>
</evidence>
<dbReference type="AlphaFoldDB" id="A0A5B0NIR8"/>